<dbReference type="OrthoDB" id="9805316at2"/>
<sequence length="312" mass="32789">MTAGPQTTRDLLAEVDHRLAELMPCVVEGQSSLDIALRDGVLAPGKRLRPLVTLLVAEALGGPREAAMDAGCALEMVHAASLILDDLPCMDDAELRRGRPTLHRAHGEDVAVLCAIAILSQAYGTLARLEGADSAQRGECVAVLADAVGARGLVAGQYQDLRGGRGPRPVSEIDAANGLKTGSLFTAAVELGAVICRAKPEVRAALQGFARELGLAFQLLDDLLDAAGPSAVVIGKDTGKDSLKSTIVSIIGPEQVGRRIDRHVDEARAYLVSALGPASRLEALLVQVFDRSIGPRHLVEAETRRELELGAV</sequence>
<dbReference type="STRING" id="401562.NS365_09085"/>
<evidence type="ECO:0000256" key="5">
    <source>
        <dbReference type="ARBA" id="ARBA00022842"/>
    </source>
</evidence>
<keyword evidence="3 8" id="KW-0808">Transferase</keyword>
<dbReference type="PATRIC" id="fig|401562.3.peg.1139"/>
<evidence type="ECO:0000256" key="3">
    <source>
        <dbReference type="ARBA" id="ARBA00022679"/>
    </source>
</evidence>
<name>A0A175RBU3_9HYPH</name>
<dbReference type="InterPro" id="IPR000092">
    <property type="entry name" value="Polyprenyl_synt"/>
</dbReference>
<accession>A0A175RBU3</accession>
<dbReference type="FunFam" id="1.10.600.10:FF:000001">
    <property type="entry name" value="Geranylgeranyl diphosphate synthase"/>
    <property type="match status" value="1"/>
</dbReference>
<dbReference type="PANTHER" id="PTHR43281:SF1">
    <property type="entry name" value="FARNESYL DIPHOSPHATE SYNTHASE"/>
    <property type="match status" value="1"/>
</dbReference>
<comment type="cofactor">
    <cofactor evidence="1">
        <name>Mg(2+)</name>
        <dbReference type="ChEBI" id="CHEBI:18420"/>
    </cofactor>
</comment>
<evidence type="ECO:0000256" key="2">
    <source>
        <dbReference type="ARBA" id="ARBA00006706"/>
    </source>
</evidence>
<keyword evidence="5" id="KW-0460">Magnesium</keyword>
<dbReference type="GO" id="GO:0046872">
    <property type="term" value="F:metal ion binding"/>
    <property type="evidence" value="ECO:0007669"/>
    <property type="project" value="UniProtKB-KW"/>
</dbReference>
<organism evidence="9 10">
    <name type="scientific">Aureimonas ureilytica</name>
    <dbReference type="NCBI Taxonomy" id="401562"/>
    <lineage>
        <taxon>Bacteria</taxon>
        <taxon>Pseudomonadati</taxon>
        <taxon>Pseudomonadota</taxon>
        <taxon>Alphaproteobacteria</taxon>
        <taxon>Hyphomicrobiales</taxon>
        <taxon>Aurantimonadaceae</taxon>
        <taxon>Aureimonas</taxon>
    </lineage>
</organism>
<comment type="similarity">
    <text evidence="2 8">Belongs to the FPP/GGPP synthase family.</text>
</comment>
<dbReference type="GO" id="GO:0016114">
    <property type="term" value="P:terpenoid biosynthetic process"/>
    <property type="evidence" value="ECO:0007669"/>
    <property type="project" value="UniProtKB-ARBA"/>
</dbReference>
<dbReference type="EMBL" id="LDPZ01000017">
    <property type="protein sequence ID" value="KTQ96132.1"/>
    <property type="molecule type" value="Genomic_DNA"/>
</dbReference>
<protein>
    <recommendedName>
        <fullName evidence="7">Probable farnesyl diphosphate synthase</fullName>
    </recommendedName>
</protein>
<evidence type="ECO:0000256" key="7">
    <source>
        <dbReference type="ARBA" id="ARBA00069024"/>
    </source>
</evidence>
<gene>
    <name evidence="9" type="ORF">NS226_08815</name>
</gene>
<dbReference type="PROSITE" id="PS00444">
    <property type="entry name" value="POLYPRENYL_SYNTHASE_2"/>
    <property type="match status" value="1"/>
</dbReference>
<proteinExistence type="inferred from homology"/>
<dbReference type="PANTHER" id="PTHR43281">
    <property type="entry name" value="FARNESYL DIPHOSPHATE SYNTHASE"/>
    <property type="match status" value="1"/>
</dbReference>
<keyword evidence="4" id="KW-0479">Metal-binding</keyword>
<evidence type="ECO:0000313" key="9">
    <source>
        <dbReference type="EMBL" id="KTQ96132.1"/>
    </source>
</evidence>
<evidence type="ECO:0000256" key="1">
    <source>
        <dbReference type="ARBA" id="ARBA00001946"/>
    </source>
</evidence>
<reference evidence="9 10" key="1">
    <citation type="journal article" date="2016" name="Front. Microbiol.">
        <title>Genomic Resource of Rice Seed Associated Bacteria.</title>
        <authorList>
            <person name="Midha S."/>
            <person name="Bansal K."/>
            <person name="Sharma S."/>
            <person name="Kumar N."/>
            <person name="Patil P.P."/>
            <person name="Chaudhry V."/>
            <person name="Patil P.B."/>
        </authorList>
    </citation>
    <scope>NUCLEOTIDE SEQUENCE [LARGE SCALE GENOMIC DNA]</scope>
    <source>
        <strain evidence="9 10">NS226</strain>
    </source>
</reference>
<dbReference type="SFLD" id="SFLDS00005">
    <property type="entry name" value="Isoprenoid_Synthase_Type_I"/>
    <property type="match status" value="1"/>
</dbReference>
<dbReference type="InterPro" id="IPR033749">
    <property type="entry name" value="Polyprenyl_synt_CS"/>
</dbReference>
<evidence type="ECO:0000256" key="4">
    <source>
        <dbReference type="ARBA" id="ARBA00022723"/>
    </source>
</evidence>
<comment type="caution">
    <text evidence="9">The sequence shown here is derived from an EMBL/GenBank/DDBJ whole genome shotgun (WGS) entry which is preliminary data.</text>
</comment>
<dbReference type="Gene3D" id="1.10.600.10">
    <property type="entry name" value="Farnesyl Diphosphate Synthase"/>
    <property type="match status" value="1"/>
</dbReference>
<dbReference type="PROSITE" id="PS00723">
    <property type="entry name" value="POLYPRENYL_SYNTHASE_1"/>
    <property type="match status" value="1"/>
</dbReference>
<dbReference type="AlphaFoldDB" id="A0A175RBU3"/>
<dbReference type="RefSeq" id="WP_058634670.1">
    <property type="nucleotide sequence ID" value="NZ_LDPZ01000017.1"/>
</dbReference>
<dbReference type="GO" id="GO:0004659">
    <property type="term" value="F:prenyltransferase activity"/>
    <property type="evidence" value="ECO:0007669"/>
    <property type="project" value="InterPro"/>
</dbReference>
<dbReference type="Pfam" id="PF00348">
    <property type="entry name" value="polyprenyl_synt"/>
    <property type="match status" value="1"/>
</dbReference>
<evidence type="ECO:0000313" key="10">
    <source>
        <dbReference type="Proteomes" id="UP000078272"/>
    </source>
</evidence>
<dbReference type="CDD" id="cd00685">
    <property type="entry name" value="Trans_IPPS_HT"/>
    <property type="match status" value="1"/>
</dbReference>
<keyword evidence="6" id="KW-0414">Isoprene biosynthesis</keyword>
<dbReference type="InterPro" id="IPR008949">
    <property type="entry name" value="Isoprenoid_synthase_dom_sf"/>
</dbReference>
<dbReference type="SUPFAM" id="SSF48576">
    <property type="entry name" value="Terpenoid synthases"/>
    <property type="match status" value="1"/>
</dbReference>
<evidence type="ECO:0000256" key="6">
    <source>
        <dbReference type="ARBA" id="ARBA00023229"/>
    </source>
</evidence>
<evidence type="ECO:0000256" key="8">
    <source>
        <dbReference type="RuleBase" id="RU004466"/>
    </source>
</evidence>
<dbReference type="Proteomes" id="UP000078272">
    <property type="component" value="Unassembled WGS sequence"/>
</dbReference>